<evidence type="ECO:0000313" key="5">
    <source>
        <dbReference type="EMBL" id="QBD77021.1"/>
    </source>
</evidence>
<dbReference type="RefSeq" id="WP_129888085.1">
    <property type="nucleotide sequence ID" value="NZ_CP035758.1"/>
</dbReference>
<dbReference type="PROSITE" id="PS51257">
    <property type="entry name" value="PROKAR_LIPOPROTEIN"/>
    <property type="match status" value="1"/>
</dbReference>
<dbReference type="Gene3D" id="2.60.40.420">
    <property type="entry name" value="Cupredoxins - blue copper proteins"/>
    <property type="match status" value="1"/>
</dbReference>
<protein>
    <recommendedName>
        <fullName evidence="4">Blue (type 1) copper domain-containing protein</fullName>
    </recommendedName>
</protein>
<organism evidence="5 6">
    <name type="scientific">Ktedonosporobacter rubrisoli</name>
    <dbReference type="NCBI Taxonomy" id="2509675"/>
    <lineage>
        <taxon>Bacteria</taxon>
        <taxon>Bacillati</taxon>
        <taxon>Chloroflexota</taxon>
        <taxon>Ktedonobacteria</taxon>
        <taxon>Ktedonobacterales</taxon>
        <taxon>Ktedonosporobacteraceae</taxon>
        <taxon>Ktedonosporobacter</taxon>
    </lineage>
</organism>
<feature type="signal peptide" evidence="3">
    <location>
        <begin position="1"/>
        <end position="27"/>
    </location>
</feature>
<dbReference type="GO" id="GO:0009055">
    <property type="term" value="F:electron transfer activity"/>
    <property type="evidence" value="ECO:0007669"/>
    <property type="project" value="InterPro"/>
</dbReference>
<sequence length="135" mass="14364">MNTTNRAPKRLRIISIAGTLLLTSFLAACTVKDQASLASGPQVRMGVSDFIDKKVDVPVGQSIQVVDTVNSPHTVINGTWDGSTQKPGSEPGAPKANLNFTGEGQSQTIGPFKTTGDFKFYCTIHQGMNLDIAVK</sequence>
<evidence type="ECO:0000259" key="4">
    <source>
        <dbReference type="Pfam" id="PF00127"/>
    </source>
</evidence>
<dbReference type="AlphaFoldDB" id="A0A4V0YYQ3"/>
<dbReference type="InterPro" id="IPR008972">
    <property type="entry name" value="Cupredoxin"/>
</dbReference>
<evidence type="ECO:0000313" key="6">
    <source>
        <dbReference type="Proteomes" id="UP000290365"/>
    </source>
</evidence>
<feature type="domain" description="Blue (type 1) copper" evidence="4">
    <location>
        <begin position="49"/>
        <end position="134"/>
    </location>
</feature>
<keyword evidence="2" id="KW-0186">Copper</keyword>
<evidence type="ECO:0000256" key="2">
    <source>
        <dbReference type="ARBA" id="ARBA00023008"/>
    </source>
</evidence>
<dbReference type="GO" id="GO:0005507">
    <property type="term" value="F:copper ion binding"/>
    <property type="evidence" value="ECO:0007669"/>
    <property type="project" value="InterPro"/>
</dbReference>
<feature type="chain" id="PRO_5021031132" description="Blue (type 1) copper domain-containing protein" evidence="3">
    <location>
        <begin position="28"/>
        <end position="135"/>
    </location>
</feature>
<dbReference type="Proteomes" id="UP000290365">
    <property type="component" value="Chromosome"/>
</dbReference>
<keyword evidence="6" id="KW-1185">Reference proteome</keyword>
<gene>
    <name evidence="5" type="ORF">EPA93_13805</name>
</gene>
<evidence type="ECO:0000256" key="3">
    <source>
        <dbReference type="SAM" id="SignalP"/>
    </source>
</evidence>
<keyword evidence="3" id="KW-0732">Signal</keyword>
<name>A0A4V0YYQ3_KTERU</name>
<dbReference type="Pfam" id="PF00127">
    <property type="entry name" value="Copper-bind"/>
    <property type="match status" value="1"/>
</dbReference>
<dbReference type="InterPro" id="IPR000923">
    <property type="entry name" value="BlueCu_1"/>
</dbReference>
<dbReference type="SUPFAM" id="SSF49503">
    <property type="entry name" value="Cupredoxins"/>
    <property type="match status" value="1"/>
</dbReference>
<dbReference type="EMBL" id="CP035758">
    <property type="protein sequence ID" value="QBD77021.1"/>
    <property type="molecule type" value="Genomic_DNA"/>
</dbReference>
<dbReference type="KEGG" id="kbs:EPA93_13805"/>
<dbReference type="OrthoDB" id="162414at2"/>
<proteinExistence type="predicted"/>
<reference evidence="5 6" key="1">
    <citation type="submission" date="2019-01" db="EMBL/GenBank/DDBJ databases">
        <title>Ktedonosporobacter rubrisoli SCAWS-G2.</title>
        <authorList>
            <person name="Huang Y."/>
            <person name="Yan B."/>
        </authorList>
    </citation>
    <scope>NUCLEOTIDE SEQUENCE [LARGE SCALE GENOMIC DNA]</scope>
    <source>
        <strain evidence="5 6">SCAWS-G2</strain>
    </source>
</reference>
<evidence type="ECO:0000256" key="1">
    <source>
        <dbReference type="ARBA" id="ARBA00022723"/>
    </source>
</evidence>
<accession>A0A4V0YYQ3</accession>
<keyword evidence="1" id="KW-0479">Metal-binding</keyword>